<sequence>MATDARPIASQASLFAEWERLHSLRMRSKLAANTCGSFSEGNKLERSETLRFPGNRYCIPSY</sequence>
<dbReference type="AlphaFoldDB" id="A0AAD1VK93"/>
<gene>
    <name evidence="1" type="ORF">PECUL_23A028921</name>
</gene>
<evidence type="ECO:0000313" key="2">
    <source>
        <dbReference type="Proteomes" id="UP001295444"/>
    </source>
</evidence>
<evidence type="ECO:0000313" key="1">
    <source>
        <dbReference type="EMBL" id="CAH2220406.1"/>
    </source>
</evidence>
<keyword evidence="2" id="KW-1185">Reference proteome</keyword>
<dbReference type="Proteomes" id="UP001295444">
    <property type="component" value="Chromosome 01"/>
</dbReference>
<name>A0AAD1VK93_PELCU</name>
<dbReference type="EMBL" id="OW240912">
    <property type="protein sequence ID" value="CAH2220406.1"/>
    <property type="molecule type" value="Genomic_DNA"/>
</dbReference>
<feature type="non-terminal residue" evidence="1">
    <location>
        <position position="62"/>
    </location>
</feature>
<proteinExistence type="predicted"/>
<reference evidence="1" key="1">
    <citation type="submission" date="2022-03" db="EMBL/GenBank/DDBJ databases">
        <authorList>
            <person name="Alioto T."/>
            <person name="Alioto T."/>
            <person name="Gomez Garrido J."/>
        </authorList>
    </citation>
    <scope>NUCLEOTIDE SEQUENCE</scope>
</reference>
<organism evidence="1 2">
    <name type="scientific">Pelobates cultripes</name>
    <name type="common">Western spadefoot toad</name>
    <dbReference type="NCBI Taxonomy" id="61616"/>
    <lineage>
        <taxon>Eukaryota</taxon>
        <taxon>Metazoa</taxon>
        <taxon>Chordata</taxon>
        <taxon>Craniata</taxon>
        <taxon>Vertebrata</taxon>
        <taxon>Euteleostomi</taxon>
        <taxon>Amphibia</taxon>
        <taxon>Batrachia</taxon>
        <taxon>Anura</taxon>
        <taxon>Pelobatoidea</taxon>
        <taxon>Pelobatidae</taxon>
        <taxon>Pelobates</taxon>
    </lineage>
</organism>
<protein>
    <submittedName>
        <fullName evidence="1">Uncharacterized protein</fullName>
    </submittedName>
</protein>
<accession>A0AAD1VK93</accession>